<proteinExistence type="predicted"/>
<sequence>MSKSMLESFKFAWQVGSVIAPLKEMLPADAWPIRVALASSIKNVFRTLLIVFTTHLFIMPGWLSLLLSGFRVGG</sequence>
<protein>
    <submittedName>
        <fullName evidence="2">Uncharacterized protein</fullName>
    </submittedName>
</protein>
<keyword evidence="1" id="KW-0472">Membrane</keyword>
<evidence type="ECO:0000256" key="1">
    <source>
        <dbReference type="SAM" id="Phobius"/>
    </source>
</evidence>
<dbReference type="EMBL" id="LR215729">
    <property type="protein sequence ID" value="VEV98547.1"/>
    <property type="molecule type" value="Genomic_DNA"/>
</dbReference>
<organism evidence="2">
    <name type="scientific">Pseudomonas marincola</name>
    <dbReference type="NCBI Taxonomy" id="437900"/>
    <lineage>
        <taxon>Bacteria</taxon>
        <taxon>Pseudomonadati</taxon>
        <taxon>Pseudomonadota</taxon>
        <taxon>Gammaproteobacteria</taxon>
        <taxon>Pseudomonadales</taxon>
        <taxon>Pseudomonadaceae</taxon>
        <taxon>Pseudomonas</taxon>
    </lineage>
</organism>
<dbReference type="AlphaFoldDB" id="A0A653E6Z5"/>
<keyword evidence="1" id="KW-1133">Transmembrane helix</keyword>
<feature type="transmembrane region" description="Helical" evidence="1">
    <location>
        <begin position="48"/>
        <end position="70"/>
    </location>
</feature>
<name>A0A653E6Z5_9PSED</name>
<evidence type="ECO:0000313" key="2">
    <source>
        <dbReference type="EMBL" id="VEV98547.1"/>
    </source>
</evidence>
<accession>A0A653E6Z5</accession>
<gene>
    <name evidence="2" type="ORF">PMYSY11_3503</name>
</gene>
<reference evidence="2" key="1">
    <citation type="submission" date="2019-02" db="EMBL/GenBank/DDBJ databases">
        <authorList>
            <consortium name="Genoscope - CEA"/>
            <person name="William W."/>
        </authorList>
    </citation>
    <scope>NUCLEOTIDE SEQUENCE [LARGE SCALE GENOMIC DNA]</scope>
    <source>
        <strain evidence="2">YSy11</strain>
    </source>
</reference>
<keyword evidence="1" id="KW-0812">Transmembrane</keyword>